<protein>
    <recommendedName>
        <fullName evidence="4">Enoyl-CoA hydratase</fullName>
    </recommendedName>
</protein>
<dbReference type="Gene3D" id="1.10.12.10">
    <property type="entry name" value="Lyase 2-enoyl-coa Hydratase, Chain A, domain 2"/>
    <property type="match status" value="1"/>
</dbReference>
<evidence type="ECO:0000256" key="1">
    <source>
        <dbReference type="SAM" id="MobiDB-lite"/>
    </source>
</evidence>
<dbReference type="InterPro" id="IPR014748">
    <property type="entry name" value="Enoyl-CoA_hydra_C"/>
</dbReference>
<name>A0A9W4IZE0_9EURO</name>
<dbReference type="EMBL" id="CAJVPA010000180">
    <property type="protein sequence ID" value="CAG8368481.1"/>
    <property type="molecule type" value="Genomic_DNA"/>
</dbReference>
<dbReference type="OrthoDB" id="2018133at2759"/>
<feature type="region of interest" description="Disordered" evidence="1">
    <location>
        <begin position="30"/>
        <end position="57"/>
    </location>
</feature>
<accession>A0A9W4IZE0</accession>
<proteinExistence type="predicted"/>
<organism evidence="2 3">
    <name type="scientific">Penicillium salamii</name>
    <dbReference type="NCBI Taxonomy" id="1612424"/>
    <lineage>
        <taxon>Eukaryota</taxon>
        <taxon>Fungi</taxon>
        <taxon>Dikarya</taxon>
        <taxon>Ascomycota</taxon>
        <taxon>Pezizomycotina</taxon>
        <taxon>Eurotiomycetes</taxon>
        <taxon>Eurotiomycetidae</taxon>
        <taxon>Eurotiales</taxon>
        <taxon>Aspergillaceae</taxon>
        <taxon>Penicillium</taxon>
    </lineage>
</organism>
<reference evidence="2" key="1">
    <citation type="submission" date="2021-07" db="EMBL/GenBank/DDBJ databases">
        <authorList>
            <person name="Branca A.L. A."/>
        </authorList>
    </citation>
    <scope>NUCLEOTIDE SEQUENCE</scope>
</reference>
<comment type="caution">
    <text evidence="2">The sequence shown here is derived from an EMBL/GenBank/DDBJ whole genome shotgun (WGS) entry which is preliminary data.</text>
</comment>
<sequence length="57" mass="6513">MIADSVSIRDSMEGVKAFFEKRQPNFKATLENDAPPSFPWWSDIDFGRKPKASKPKL</sequence>
<evidence type="ECO:0000313" key="3">
    <source>
        <dbReference type="Proteomes" id="UP001152646"/>
    </source>
</evidence>
<gene>
    <name evidence="2" type="ORF">PSALAMII_LOCUS4649</name>
</gene>
<dbReference type="Proteomes" id="UP001152646">
    <property type="component" value="Unassembled WGS sequence"/>
</dbReference>
<dbReference type="AlphaFoldDB" id="A0A9W4IZE0"/>
<evidence type="ECO:0000313" key="2">
    <source>
        <dbReference type="EMBL" id="CAG8368481.1"/>
    </source>
</evidence>
<evidence type="ECO:0008006" key="4">
    <source>
        <dbReference type="Google" id="ProtNLM"/>
    </source>
</evidence>